<keyword evidence="1" id="KW-1133">Transmembrane helix</keyword>
<evidence type="ECO:0000313" key="2">
    <source>
        <dbReference type="EMBL" id="KAK4779531.1"/>
    </source>
</evidence>
<sequence length="459" mass="52758">MQNEEAYSESHRQINVGYSERISDLEVQIRDGTNPPTLLSLTAGQDSCCIFRVPPSLVEINRKAYQPHIVSIGPFYHGGRQFLMIQQHKLRFLGDLLARNRRVSISNLFTTISVMEESIRRSYSETLKFNSLELIEMMVLDGCFIIELFFRAAKKAPFDPSDPLFNVQWVLPCLLRDLLRIENQIPYSVLQALFRLCDANANGTSLAGLALMSFNYMFQRPTRVLEKYYDREGKHLLDLFRQTFLLASQFSSEVPSVSPSPSKKSTQLIPSVEKLRLAGVKFELRKAESFLDIEFMNGVLKIPRLMVDDFTSSLFLNFVAFEQCYSKCVEKPITENPITDYAIFMCSLINAPSDVGYLCDHKIVENYFGSDDEVARFFTSVGKDVTFDIKRSYLSKVFEEVNEFYWNDWHVTWAGFRHTYFDTPWSFISAMAALLLLILTSVQAFFAAYAYIKPPNSKN</sequence>
<evidence type="ECO:0000313" key="3">
    <source>
        <dbReference type="Proteomes" id="UP001345219"/>
    </source>
</evidence>
<keyword evidence="1" id="KW-0812">Transmembrane</keyword>
<dbReference type="PANTHER" id="PTHR31170">
    <property type="entry name" value="BNAC04G53230D PROTEIN"/>
    <property type="match status" value="1"/>
</dbReference>
<feature type="transmembrane region" description="Helical" evidence="1">
    <location>
        <begin position="425"/>
        <end position="452"/>
    </location>
</feature>
<dbReference type="Pfam" id="PF03140">
    <property type="entry name" value="DUF247"/>
    <property type="match status" value="1"/>
</dbReference>
<gene>
    <name evidence="2" type="ORF">SAY87_015637</name>
</gene>
<evidence type="ECO:0000256" key="1">
    <source>
        <dbReference type="SAM" id="Phobius"/>
    </source>
</evidence>
<comment type="caution">
    <text evidence="2">The sequence shown here is derived from an EMBL/GenBank/DDBJ whole genome shotgun (WGS) entry which is preliminary data.</text>
</comment>
<dbReference type="AlphaFoldDB" id="A0AAN7L5I2"/>
<organism evidence="2 3">
    <name type="scientific">Trapa incisa</name>
    <dbReference type="NCBI Taxonomy" id="236973"/>
    <lineage>
        <taxon>Eukaryota</taxon>
        <taxon>Viridiplantae</taxon>
        <taxon>Streptophyta</taxon>
        <taxon>Embryophyta</taxon>
        <taxon>Tracheophyta</taxon>
        <taxon>Spermatophyta</taxon>
        <taxon>Magnoliopsida</taxon>
        <taxon>eudicotyledons</taxon>
        <taxon>Gunneridae</taxon>
        <taxon>Pentapetalae</taxon>
        <taxon>rosids</taxon>
        <taxon>malvids</taxon>
        <taxon>Myrtales</taxon>
        <taxon>Lythraceae</taxon>
        <taxon>Trapa</taxon>
    </lineage>
</organism>
<dbReference type="EMBL" id="JAXIOK010000001">
    <property type="protein sequence ID" value="KAK4779531.1"/>
    <property type="molecule type" value="Genomic_DNA"/>
</dbReference>
<proteinExistence type="predicted"/>
<keyword evidence="3" id="KW-1185">Reference proteome</keyword>
<dbReference type="Proteomes" id="UP001345219">
    <property type="component" value="Chromosome 13"/>
</dbReference>
<name>A0AAN7L5I2_9MYRT</name>
<accession>A0AAN7L5I2</accession>
<reference evidence="2 3" key="1">
    <citation type="journal article" date="2023" name="Hortic Res">
        <title>Pangenome of water caltrop reveals structural variations and asymmetric subgenome divergence after allopolyploidization.</title>
        <authorList>
            <person name="Zhang X."/>
            <person name="Chen Y."/>
            <person name="Wang L."/>
            <person name="Yuan Y."/>
            <person name="Fang M."/>
            <person name="Shi L."/>
            <person name="Lu R."/>
            <person name="Comes H.P."/>
            <person name="Ma Y."/>
            <person name="Chen Y."/>
            <person name="Huang G."/>
            <person name="Zhou Y."/>
            <person name="Zheng Z."/>
            <person name="Qiu Y."/>
        </authorList>
    </citation>
    <scope>NUCLEOTIDE SEQUENCE [LARGE SCALE GENOMIC DNA]</scope>
    <source>
        <tissue evidence="2">Roots</tissue>
    </source>
</reference>
<dbReference type="PANTHER" id="PTHR31170:SF21">
    <property type="match status" value="1"/>
</dbReference>
<dbReference type="InterPro" id="IPR004158">
    <property type="entry name" value="DUF247_pln"/>
</dbReference>
<protein>
    <submittedName>
        <fullName evidence="2">Uncharacterized protein</fullName>
    </submittedName>
</protein>
<keyword evidence="1" id="KW-0472">Membrane</keyword>